<dbReference type="PANTHER" id="PTHR24421">
    <property type="entry name" value="NITRATE/NITRITE SENSOR PROTEIN NARX-RELATED"/>
    <property type="match status" value="1"/>
</dbReference>
<feature type="transmembrane region" description="Helical" evidence="6">
    <location>
        <begin position="123"/>
        <end position="141"/>
    </location>
</feature>
<dbReference type="SUPFAM" id="SSF55874">
    <property type="entry name" value="ATPase domain of HSP90 chaperone/DNA topoisomerase II/histidine kinase"/>
    <property type="match status" value="1"/>
</dbReference>
<sequence length="383" mass="40738">MTPAAVRHDDLVADRLTLLRGTGIVAIGYAVGASVQSAWIYSELVPEWGQVDLWRRLVANGVGVLALVVGLGVLGAHRVQGPVLLTVRLLAAALLMGVLRVAVQVGLGVHAADDTRSLLAETVTGAFIAFVSAGIGVWALVSRRRMRVATRAAERQAVSVELALQALEVEEIRVRRQVAEGLHGTVQQRLLLIDARLAKVEEQVDDAAPGVAQDIAWARAELAASREQDVRQMSRLLYPERLEMGLVPAVRALLGRLPTSIATRLEVGEELRTLDDPSQVGLTVAERLLAVRVVEEAVSNALKNGPPALVEVGLDLVGDELRIVVSNDGNPYVTPAAPDPASGTARLDQRLQLVGGALRVVGRHPTGARLEASLRLGAVPDEP</sequence>
<feature type="transmembrane region" description="Helical" evidence="6">
    <location>
        <begin position="83"/>
        <end position="103"/>
    </location>
</feature>
<keyword evidence="8" id="KW-1185">Reference proteome</keyword>
<keyword evidence="7" id="KW-0547">Nucleotide-binding</keyword>
<dbReference type="EC" id="2.7.13.3" evidence="2"/>
<dbReference type="InterPro" id="IPR050482">
    <property type="entry name" value="Sensor_HK_TwoCompSys"/>
</dbReference>
<evidence type="ECO:0000256" key="4">
    <source>
        <dbReference type="ARBA" id="ARBA00022777"/>
    </source>
</evidence>
<comment type="catalytic activity">
    <reaction evidence="1">
        <text>ATP + protein L-histidine = ADP + protein N-phospho-L-histidine.</text>
        <dbReference type="EC" id="2.7.13.3"/>
    </reaction>
</comment>
<keyword evidence="6" id="KW-0472">Membrane</keyword>
<evidence type="ECO:0000256" key="1">
    <source>
        <dbReference type="ARBA" id="ARBA00000085"/>
    </source>
</evidence>
<keyword evidence="6" id="KW-0812">Transmembrane</keyword>
<evidence type="ECO:0000256" key="2">
    <source>
        <dbReference type="ARBA" id="ARBA00012438"/>
    </source>
</evidence>
<keyword evidence="4" id="KW-0418">Kinase</keyword>
<dbReference type="InterPro" id="IPR036890">
    <property type="entry name" value="HATPase_C_sf"/>
</dbReference>
<evidence type="ECO:0000313" key="8">
    <source>
        <dbReference type="Proteomes" id="UP000604241"/>
    </source>
</evidence>
<dbReference type="PANTHER" id="PTHR24421:SF10">
    <property type="entry name" value="NITRATE_NITRITE SENSOR PROTEIN NARQ"/>
    <property type="match status" value="1"/>
</dbReference>
<keyword evidence="6" id="KW-1133">Transmembrane helix</keyword>
<evidence type="ECO:0000256" key="6">
    <source>
        <dbReference type="SAM" id="Phobius"/>
    </source>
</evidence>
<evidence type="ECO:0000256" key="3">
    <source>
        <dbReference type="ARBA" id="ARBA00022679"/>
    </source>
</evidence>
<comment type="caution">
    <text evidence="7">The sequence shown here is derived from an EMBL/GenBank/DDBJ whole genome shotgun (WGS) entry which is preliminary data.</text>
</comment>
<accession>A0ABR8QA55</accession>
<keyword evidence="3" id="KW-0808">Transferase</keyword>
<keyword evidence="5" id="KW-0902">Two-component regulatory system</keyword>
<protein>
    <recommendedName>
        <fullName evidence="2">histidine kinase</fullName>
        <ecNumber evidence="2">2.7.13.3</ecNumber>
    </recommendedName>
</protein>
<feature type="transmembrane region" description="Helical" evidence="6">
    <location>
        <begin position="53"/>
        <end position="76"/>
    </location>
</feature>
<dbReference type="Gene3D" id="3.30.565.10">
    <property type="entry name" value="Histidine kinase-like ATPase, C-terminal domain"/>
    <property type="match status" value="1"/>
</dbReference>
<keyword evidence="7" id="KW-0067">ATP-binding</keyword>
<organism evidence="7 8">
    <name type="scientific">Cellulomonas avistercoris</name>
    <dbReference type="NCBI Taxonomy" id="2762242"/>
    <lineage>
        <taxon>Bacteria</taxon>
        <taxon>Bacillati</taxon>
        <taxon>Actinomycetota</taxon>
        <taxon>Actinomycetes</taxon>
        <taxon>Micrococcales</taxon>
        <taxon>Cellulomonadaceae</taxon>
        <taxon>Cellulomonas</taxon>
    </lineage>
</organism>
<dbReference type="GO" id="GO:0005524">
    <property type="term" value="F:ATP binding"/>
    <property type="evidence" value="ECO:0007669"/>
    <property type="project" value="UniProtKB-KW"/>
</dbReference>
<evidence type="ECO:0000256" key="5">
    <source>
        <dbReference type="ARBA" id="ARBA00023012"/>
    </source>
</evidence>
<reference evidence="7 8" key="1">
    <citation type="submission" date="2020-08" db="EMBL/GenBank/DDBJ databases">
        <title>A Genomic Blueprint of the Chicken Gut Microbiome.</title>
        <authorList>
            <person name="Gilroy R."/>
            <person name="Ravi A."/>
            <person name="Getino M."/>
            <person name="Pursley I."/>
            <person name="Horton D.L."/>
            <person name="Alikhan N.-F."/>
            <person name="Baker D."/>
            <person name="Gharbi K."/>
            <person name="Hall N."/>
            <person name="Watson M."/>
            <person name="Adriaenssens E.M."/>
            <person name="Foster-Nyarko E."/>
            <person name="Jarju S."/>
            <person name="Secka A."/>
            <person name="Antonio M."/>
            <person name="Oren A."/>
            <person name="Chaudhuri R."/>
            <person name="La Ragione R.M."/>
            <person name="Hildebrand F."/>
            <person name="Pallen M.J."/>
        </authorList>
    </citation>
    <scope>NUCLEOTIDE SEQUENCE [LARGE SCALE GENOMIC DNA]</scope>
    <source>
        <strain evidence="7 8">Sa3CUA2</strain>
    </source>
</reference>
<name>A0ABR8QA55_9CELL</name>
<feature type="transmembrane region" description="Helical" evidence="6">
    <location>
        <begin position="21"/>
        <end position="41"/>
    </location>
</feature>
<dbReference type="Proteomes" id="UP000604241">
    <property type="component" value="Unassembled WGS sequence"/>
</dbReference>
<dbReference type="EMBL" id="JACSQV010000002">
    <property type="protein sequence ID" value="MBD7917295.1"/>
    <property type="molecule type" value="Genomic_DNA"/>
</dbReference>
<gene>
    <name evidence="7" type="ORF">H9657_03250</name>
</gene>
<proteinExistence type="predicted"/>
<evidence type="ECO:0000313" key="7">
    <source>
        <dbReference type="EMBL" id="MBD7917295.1"/>
    </source>
</evidence>